<dbReference type="EMBL" id="UFTD01000001">
    <property type="protein sequence ID" value="SSZ39158.1"/>
    <property type="molecule type" value="Genomic_DNA"/>
</dbReference>
<gene>
    <name evidence="2" type="ORF">NCTC12860_00354</name>
</gene>
<dbReference type="PROSITE" id="PS51257">
    <property type="entry name" value="PROKAR_LIPOPROTEIN"/>
    <property type="match status" value="1"/>
</dbReference>
<sequence length="72" mass="8201">MNKIIITALLVCTGLVLAACEKNHSVAEFKKDKTLLEEWVKKCEKMDPSSIKKSKNCQHARQAYMELMFGIN</sequence>
<dbReference type="Proteomes" id="UP000253846">
    <property type="component" value="Unassembled WGS sequence"/>
</dbReference>
<evidence type="ECO:0000313" key="2">
    <source>
        <dbReference type="EMBL" id="SSZ39158.1"/>
    </source>
</evidence>
<dbReference type="OMA" id="QAYMELM"/>
<accession>A0A336NA14</accession>
<organism evidence="2 3">
    <name type="scientific">Bartonella grahamii</name>
    <dbReference type="NCBI Taxonomy" id="33045"/>
    <lineage>
        <taxon>Bacteria</taxon>
        <taxon>Pseudomonadati</taxon>
        <taxon>Pseudomonadota</taxon>
        <taxon>Alphaproteobacteria</taxon>
        <taxon>Hyphomicrobiales</taxon>
        <taxon>Bartonellaceae</taxon>
        <taxon>Bartonella</taxon>
    </lineage>
</organism>
<evidence type="ECO:0008006" key="4">
    <source>
        <dbReference type="Google" id="ProtNLM"/>
    </source>
</evidence>
<dbReference type="InterPro" id="IPR047937">
    <property type="entry name" value="Eex_IncN-like"/>
</dbReference>
<dbReference type="AlphaFoldDB" id="A0A336NA14"/>
<name>A0A336NA14_BARGR</name>
<evidence type="ECO:0000313" key="3">
    <source>
        <dbReference type="Proteomes" id="UP000253846"/>
    </source>
</evidence>
<feature type="chain" id="PRO_5016398568" description="EexN family lipoprotein" evidence="1">
    <location>
        <begin position="19"/>
        <end position="72"/>
    </location>
</feature>
<reference evidence="2 3" key="1">
    <citation type="submission" date="2018-06" db="EMBL/GenBank/DDBJ databases">
        <authorList>
            <consortium name="Pathogen Informatics"/>
            <person name="Doyle S."/>
        </authorList>
    </citation>
    <scope>NUCLEOTIDE SEQUENCE [LARGE SCALE GENOMIC DNA]</scope>
    <source>
        <strain evidence="2 3">NCTC12860</strain>
    </source>
</reference>
<proteinExistence type="predicted"/>
<keyword evidence="1" id="KW-0732">Signal</keyword>
<dbReference type="RefSeq" id="WP_015856695.1">
    <property type="nucleotide sequence ID" value="NZ_CACVBG010000008.1"/>
</dbReference>
<protein>
    <recommendedName>
        <fullName evidence="4">EexN family lipoprotein</fullName>
    </recommendedName>
</protein>
<feature type="signal peptide" evidence="1">
    <location>
        <begin position="1"/>
        <end position="18"/>
    </location>
</feature>
<evidence type="ECO:0000256" key="1">
    <source>
        <dbReference type="SAM" id="SignalP"/>
    </source>
</evidence>
<dbReference type="NCBIfam" id="NF033894">
    <property type="entry name" value="Eex_IncN"/>
    <property type="match status" value="1"/>
</dbReference>